<keyword evidence="1 3" id="KW-0732">Signal</keyword>
<comment type="caution">
    <text evidence="5">The sequence shown here is derived from an EMBL/GenBank/DDBJ whole genome shotgun (WGS) entry which is preliminary data.</text>
</comment>
<proteinExistence type="predicted"/>
<gene>
    <name evidence="5" type="ORF">C1871_06100</name>
</gene>
<dbReference type="Proteomes" id="UP000253857">
    <property type="component" value="Unassembled WGS sequence"/>
</dbReference>
<evidence type="ECO:0000256" key="2">
    <source>
        <dbReference type="SAM" id="MobiDB-lite"/>
    </source>
</evidence>
<dbReference type="PANTHER" id="PTHR30570:SF1">
    <property type="entry name" value="PHOSPHATE-BINDING PROTEIN PSTS"/>
    <property type="match status" value="1"/>
</dbReference>
<feature type="domain" description="PBP" evidence="4">
    <location>
        <begin position="44"/>
        <end position="168"/>
    </location>
</feature>
<sequence>MKKRLAMAVSAAVLALGLFGLFGCASGNDDGASGATDGGASASTSPSGEVSVYSREDGSGTRGAFIELFGIEEKDANGDKVDLTTPTAAITNSTSVMMTSVAGDANAIGYISLGSLNNTVKALSIDGAEATAENVKSGTYKVARPFNIVTKDGVSDVAQDFIDYIMSSDGQKVVEENGCISVADNAGSYKASGKSGKIVIAGSSSVTPVMEKLAEAYKALNPDVAIEVNQSDSTTGVNMATEGTCDIGMVSRELKDSESGVKATVIAQDGIAVIVNPDASIDELTSDQVKGIYTGELTTWEDVIPSA</sequence>
<organism evidence="5 6">
    <name type="scientific">Eggerthella lenta</name>
    <name type="common">Eubacterium lentum</name>
    <dbReference type="NCBI Taxonomy" id="84112"/>
    <lineage>
        <taxon>Bacteria</taxon>
        <taxon>Bacillati</taxon>
        <taxon>Actinomycetota</taxon>
        <taxon>Coriobacteriia</taxon>
        <taxon>Eggerthellales</taxon>
        <taxon>Eggerthellaceae</taxon>
        <taxon>Eggerthella</taxon>
    </lineage>
</organism>
<dbReference type="EMBL" id="PPTY01000007">
    <property type="protein sequence ID" value="RDB86583.1"/>
    <property type="molecule type" value="Genomic_DNA"/>
</dbReference>
<feature type="domain" description="PBP" evidence="4">
    <location>
        <begin position="193"/>
        <end position="305"/>
    </location>
</feature>
<dbReference type="InterPro" id="IPR050811">
    <property type="entry name" value="Phosphate_ABC_transporter"/>
</dbReference>
<dbReference type="PROSITE" id="PS51257">
    <property type="entry name" value="PROKAR_LIPOPROTEIN"/>
    <property type="match status" value="1"/>
</dbReference>
<dbReference type="InterPro" id="IPR024370">
    <property type="entry name" value="PBP_domain"/>
</dbReference>
<feature type="compositionally biased region" description="Low complexity" evidence="2">
    <location>
        <begin position="33"/>
        <end position="48"/>
    </location>
</feature>
<feature type="region of interest" description="Disordered" evidence="2">
    <location>
        <begin position="33"/>
        <end position="57"/>
    </location>
</feature>
<protein>
    <submittedName>
        <fullName evidence="5">Phosphate ABC transporter substrate-binding protein</fullName>
    </submittedName>
</protein>
<dbReference type="AlphaFoldDB" id="A0A369NAQ7"/>
<feature type="signal peptide" evidence="3">
    <location>
        <begin position="1"/>
        <end position="25"/>
    </location>
</feature>
<name>A0A369NAQ7_EGGLN</name>
<evidence type="ECO:0000313" key="5">
    <source>
        <dbReference type="EMBL" id="RDB86583.1"/>
    </source>
</evidence>
<dbReference type="Gene3D" id="3.40.190.10">
    <property type="entry name" value="Periplasmic binding protein-like II"/>
    <property type="match status" value="4"/>
</dbReference>
<dbReference type="PANTHER" id="PTHR30570">
    <property type="entry name" value="PERIPLASMIC PHOSPHATE BINDING COMPONENT OF PHOSPHATE ABC TRANSPORTER"/>
    <property type="match status" value="1"/>
</dbReference>
<dbReference type="Pfam" id="PF12849">
    <property type="entry name" value="PBP_like_2"/>
    <property type="match status" value="2"/>
</dbReference>
<evidence type="ECO:0000259" key="4">
    <source>
        <dbReference type="Pfam" id="PF12849"/>
    </source>
</evidence>
<evidence type="ECO:0000256" key="3">
    <source>
        <dbReference type="SAM" id="SignalP"/>
    </source>
</evidence>
<reference evidence="5 6" key="1">
    <citation type="journal article" date="2018" name="Elife">
        <title>Discovery and characterization of a prevalent human gut bacterial enzyme sufficient for the inactivation of a family of plant toxins.</title>
        <authorList>
            <person name="Koppel N."/>
            <person name="Bisanz J.E."/>
            <person name="Pandelia M.E."/>
            <person name="Turnbaugh P.J."/>
            <person name="Balskus E.P."/>
        </authorList>
    </citation>
    <scope>NUCLEOTIDE SEQUENCE [LARGE SCALE GENOMIC DNA]</scope>
    <source>
        <strain evidence="5 6">FAA1-1-60AUCSF</strain>
    </source>
</reference>
<evidence type="ECO:0000313" key="6">
    <source>
        <dbReference type="Proteomes" id="UP000253857"/>
    </source>
</evidence>
<feature type="chain" id="PRO_5016746567" evidence="3">
    <location>
        <begin position="26"/>
        <end position="307"/>
    </location>
</feature>
<dbReference type="SUPFAM" id="SSF53850">
    <property type="entry name" value="Periplasmic binding protein-like II"/>
    <property type="match status" value="2"/>
</dbReference>
<evidence type="ECO:0000256" key="1">
    <source>
        <dbReference type="ARBA" id="ARBA00022729"/>
    </source>
</evidence>
<accession>A0A369NAQ7</accession>
<dbReference type="RefSeq" id="WP_035585723.1">
    <property type="nucleotide sequence ID" value="NZ_AP031442.1"/>
</dbReference>